<gene>
    <name evidence="1" type="ORF">SAMN05216283_101787</name>
</gene>
<dbReference type="STRING" id="655355.SAMN05216283_101787"/>
<organism evidence="1 2">
    <name type="scientific">Sunxiuqinia elliptica</name>
    <dbReference type="NCBI Taxonomy" id="655355"/>
    <lineage>
        <taxon>Bacteria</taxon>
        <taxon>Pseudomonadati</taxon>
        <taxon>Bacteroidota</taxon>
        <taxon>Bacteroidia</taxon>
        <taxon>Marinilabiliales</taxon>
        <taxon>Prolixibacteraceae</taxon>
        <taxon>Sunxiuqinia</taxon>
    </lineage>
</organism>
<evidence type="ECO:0000313" key="2">
    <source>
        <dbReference type="Proteomes" id="UP000198964"/>
    </source>
</evidence>
<accession>A0A1I2CP61</accession>
<proteinExistence type="predicted"/>
<sequence length="233" mass="27882">MNILVVKIKSLVFLFFVAGFIGCINSDPEFNAQKLIENYDRAKVKEFLVDSLLLLNNEEWKIYNSYLENFGLEPLESKEDIDKLDVLVVPVLDLSKEVLDYDYSQNIIQYLHPLFSDWYENYKSFVFYDDHMIGALFANKKPGKHWTLWDTTPYNVGESYFNKVIENHRDRFFYCQTIMAFCYIDSEQLYVCLPKLNKDIPFEEFSKEYFSLKVLRERIERREKYLDEFADNS</sequence>
<reference evidence="1 2" key="1">
    <citation type="submission" date="2016-10" db="EMBL/GenBank/DDBJ databases">
        <authorList>
            <person name="de Groot N.N."/>
        </authorList>
    </citation>
    <scope>NUCLEOTIDE SEQUENCE [LARGE SCALE GENOMIC DNA]</scope>
    <source>
        <strain evidence="1 2">CGMCC 1.9156</strain>
    </source>
</reference>
<dbReference type="EMBL" id="FONW01000001">
    <property type="protein sequence ID" value="SFE69935.1"/>
    <property type="molecule type" value="Genomic_DNA"/>
</dbReference>
<evidence type="ECO:0008006" key="3">
    <source>
        <dbReference type="Google" id="ProtNLM"/>
    </source>
</evidence>
<evidence type="ECO:0000313" key="1">
    <source>
        <dbReference type="EMBL" id="SFE69935.1"/>
    </source>
</evidence>
<keyword evidence="2" id="KW-1185">Reference proteome</keyword>
<dbReference type="RefSeq" id="WP_093918492.1">
    <property type="nucleotide sequence ID" value="NZ_FONW01000001.1"/>
</dbReference>
<dbReference type="PROSITE" id="PS51257">
    <property type="entry name" value="PROKAR_LIPOPROTEIN"/>
    <property type="match status" value="1"/>
</dbReference>
<dbReference type="AlphaFoldDB" id="A0A1I2CP61"/>
<name>A0A1I2CP61_9BACT</name>
<protein>
    <recommendedName>
        <fullName evidence="3">Lipoprotein</fullName>
    </recommendedName>
</protein>
<dbReference type="Proteomes" id="UP000198964">
    <property type="component" value="Unassembled WGS sequence"/>
</dbReference>